<dbReference type="Proteomes" id="UP000653308">
    <property type="component" value="Unassembled WGS sequence"/>
</dbReference>
<organism evidence="1 2">
    <name type="scientific">Streptomyces djakartensis</name>
    <dbReference type="NCBI Taxonomy" id="68193"/>
    <lineage>
        <taxon>Bacteria</taxon>
        <taxon>Bacillati</taxon>
        <taxon>Actinomycetota</taxon>
        <taxon>Actinomycetes</taxon>
        <taxon>Kitasatosporales</taxon>
        <taxon>Streptomycetaceae</taxon>
        <taxon>Streptomyces</taxon>
    </lineage>
</organism>
<evidence type="ECO:0000313" key="1">
    <source>
        <dbReference type="EMBL" id="GGY12946.1"/>
    </source>
</evidence>
<comment type="caution">
    <text evidence="1">The sequence shown here is derived from an EMBL/GenBank/DDBJ whole genome shotgun (WGS) entry which is preliminary data.</text>
</comment>
<sequence length="165" mass="18171">MEPPRDRKDDMNDSRYLPTLRYERKGGIVLDGSLAAREQLQVLADLYRHDAEGVGGALVEIAHLKERVDRERELGGIGNAAVVRDELVGELIDDIGGAEIHLDHRVNHRALMQARSLAEEARGLYEAALQRVAELETATAIARGGREVGRRCPACTLALLISLSR</sequence>
<accession>A0ABQ2ZG37</accession>
<reference evidence="2" key="1">
    <citation type="journal article" date="2019" name="Int. J. Syst. Evol. Microbiol.">
        <title>The Global Catalogue of Microorganisms (GCM) 10K type strain sequencing project: providing services to taxonomists for standard genome sequencing and annotation.</title>
        <authorList>
            <consortium name="The Broad Institute Genomics Platform"/>
            <consortium name="The Broad Institute Genome Sequencing Center for Infectious Disease"/>
            <person name="Wu L."/>
            <person name="Ma J."/>
        </authorList>
    </citation>
    <scope>NUCLEOTIDE SEQUENCE [LARGE SCALE GENOMIC DNA]</scope>
    <source>
        <strain evidence="2">JCM 4957</strain>
    </source>
</reference>
<protein>
    <submittedName>
        <fullName evidence="1">Uncharacterized protein</fullName>
    </submittedName>
</protein>
<dbReference type="EMBL" id="BMWE01000004">
    <property type="protein sequence ID" value="GGY12946.1"/>
    <property type="molecule type" value="Genomic_DNA"/>
</dbReference>
<evidence type="ECO:0000313" key="2">
    <source>
        <dbReference type="Proteomes" id="UP000653308"/>
    </source>
</evidence>
<name>A0ABQ2ZG37_9ACTN</name>
<proteinExistence type="predicted"/>
<gene>
    <name evidence="1" type="ORF">GCM10010384_18180</name>
</gene>
<keyword evidence="2" id="KW-1185">Reference proteome</keyword>